<dbReference type="PANTHER" id="PTHR30146">
    <property type="entry name" value="LACI-RELATED TRANSCRIPTIONAL REPRESSOR"/>
    <property type="match status" value="1"/>
</dbReference>
<evidence type="ECO:0000313" key="8">
    <source>
        <dbReference type="EMBL" id="ALS20915.1"/>
    </source>
</evidence>
<keyword evidence="4" id="KW-0238">DNA-binding</keyword>
<evidence type="ECO:0000313" key="9">
    <source>
        <dbReference type="Proteomes" id="UP000061660"/>
    </source>
</evidence>
<dbReference type="SUPFAM" id="SSF53822">
    <property type="entry name" value="Periplasmic binding protein-like I"/>
    <property type="match status" value="1"/>
</dbReference>
<dbReference type="STRING" id="162209.IJ22_05280"/>
<accession>A0A0U2VBE5</accession>
<dbReference type="GO" id="GO:0000976">
    <property type="term" value="F:transcription cis-regulatory region binding"/>
    <property type="evidence" value="ECO:0007669"/>
    <property type="project" value="TreeGrafter"/>
</dbReference>
<dbReference type="PROSITE" id="PS50932">
    <property type="entry name" value="HTH_LACI_2"/>
    <property type="match status" value="1"/>
</dbReference>
<dbReference type="AlphaFoldDB" id="A0A0U2VBE5"/>
<evidence type="ECO:0000259" key="6">
    <source>
        <dbReference type="PROSITE" id="PS50932"/>
    </source>
</evidence>
<evidence type="ECO:0000256" key="5">
    <source>
        <dbReference type="ARBA" id="ARBA00023163"/>
    </source>
</evidence>
<evidence type="ECO:0000256" key="4">
    <source>
        <dbReference type="ARBA" id="ARBA00023125"/>
    </source>
</evidence>
<dbReference type="FunFam" id="1.10.260.40:FF:000002">
    <property type="entry name" value="HTH-type transcriptional repressor PurR"/>
    <property type="match status" value="1"/>
</dbReference>
<dbReference type="InterPro" id="IPR028082">
    <property type="entry name" value="Peripla_BP_I"/>
</dbReference>
<dbReference type="InterPro" id="IPR010982">
    <property type="entry name" value="Lambda_DNA-bd_dom_sf"/>
</dbReference>
<dbReference type="Proteomes" id="UP000061660">
    <property type="component" value="Chromosome"/>
</dbReference>
<dbReference type="Pfam" id="PF00532">
    <property type="entry name" value="Peripla_BP_1"/>
    <property type="match status" value="1"/>
</dbReference>
<dbReference type="PROSITE" id="PS00356">
    <property type="entry name" value="HTH_LACI_1"/>
    <property type="match status" value="1"/>
</dbReference>
<dbReference type="OrthoDB" id="1639518at2"/>
<dbReference type="PATRIC" id="fig|162209.4.peg.560"/>
<sequence>MRKLTIKDVAKHAGVSTATISRVLNGSGYVSEDVRRRVLASVKELNYRPNAIARSLKQEKSRSIGMILPDMSNPYFMTIARTIQQRLVAEGYRLLFMDSDENPDKEREALDALLSNRVEGLLLAGTGGNKEQLRQLIGSGIPVVLVDRCVPGVSADLVMEDNRGPVRQAMEYLVSAGHRHIGMIHGPKTISTALERYEAAVRALQEAGLQVGEEYVYSGDFSRKSGKQAIQKLMKLPVPPTAVFSANNEMTFGLYLGLQEMGIGLDEVEVVSFGDLDFSSLFKHRLSVIMQHPESIGDSAAGILLDKLLHQKSAMENRIIIPKFVQKNKLSL</sequence>
<dbReference type="CDD" id="cd01392">
    <property type="entry name" value="HTH_LacI"/>
    <property type="match status" value="1"/>
</dbReference>
<evidence type="ECO:0000259" key="7">
    <source>
        <dbReference type="PROSITE" id="PS50943"/>
    </source>
</evidence>
<dbReference type="PRINTS" id="PR00036">
    <property type="entry name" value="HTHLACI"/>
</dbReference>
<dbReference type="InterPro" id="IPR000843">
    <property type="entry name" value="HTH_LacI"/>
</dbReference>
<keyword evidence="3" id="KW-0805">Transcription regulation</keyword>
<dbReference type="GO" id="GO:0003700">
    <property type="term" value="F:DNA-binding transcription factor activity"/>
    <property type="evidence" value="ECO:0007669"/>
    <property type="project" value="TreeGrafter"/>
</dbReference>
<keyword evidence="5" id="KW-0804">Transcription</keyword>
<dbReference type="RefSeq" id="WP_062407036.1">
    <property type="nucleotide sequence ID" value="NZ_CP013652.1"/>
</dbReference>
<evidence type="ECO:0000256" key="2">
    <source>
        <dbReference type="ARBA" id="ARBA00022491"/>
    </source>
</evidence>
<dbReference type="Pfam" id="PF00356">
    <property type="entry name" value="LacI"/>
    <property type="match status" value="1"/>
</dbReference>
<dbReference type="KEGG" id="pnp:IJ22_05280"/>
<dbReference type="SMART" id="SM00354">
    <property type="entry name" value="HTH_LACI"/>
    <property type="match status" value="1"/>
</dbReference>
<dbReference type="SUPFAM" id="SSF47413">
    <property type="entry name" value="lambda repressor-like DNA-binding domains"/>
    <property type="match status" value="1"/>
</dbReference>
<dbReference type="PANTHER" id="PTHR30146:SF148">
    <property type="entry name" value="HTH-TYPE TRANSCRIPTIONAL REPRESSOR PURR-RELATED"/>
    <property type="match status" value="1"/>
</dbReference>
<dbReference type="Gene3D" id="3.40.50.2300">
    <property type="match status" value="2"/>
</dbReference>
<dbReference type="InterPro" id="IPR001387">
    <property type="entry name" value="Cro/C1-type_HTH"/>
</dbReference>
<dbReference type="InterPro" id="IPR001761">
    <property type="entry name" value="Peripla_BP/Lac1_sug-bd_dom"/>
</dbReference>
<protein>
    <recommendedName>
        <fullName evidence="1">Catabolite control protein A</fullName>
    </recommendedName>
</protein>
<organism evidence="8 9">
    <name type="scientific">Paenibacillus naphthalenovorans</name>
    <dbReference type="NCBI Taxonomy" id="162209"/>
    <lineage>
        <taxon>Bacteria</taxon>
        <taxon>Bacillati</taxon>
        <taxon>Bacillota</taxon>
        <taxon>Bacilli</taxon>
        <taxon>Bacillales</taxon>
        <taxon>Paenibacillaceae</taxon>
        <taxon>Paenibacillus</taxon>
    </lineage>
</organism>
<keyword evidence="2" id="KW-0678">Repressor</keyword>
<dbReference type="Gene3D" id="1.10.260.40">
    <property type="entry name" value="lambda repressor-like DNA-binding domains"/>
    <property type="match status" value="1"/>
</dbReference>
<gene>
    <name evidence="8" type="ORF">IJ22_05280</name>
</gene>
<dbReference type="EMBL" id="CP013652">
    <property type="protein sequence ID" value="ALS20915.1"/>
    <property type="molecule type" value="Genomic_DNA"/>
</dbReference>
<proteinExistence type="predicted"/>
<dbReference type="CDD" id="cd06267">
    <property type="entry name" value="PBP1_LacI_sugar_binding-like"/>
    <property type="match status" value="1"/>
</dbReference>
<feature type="domain" description="HTH cro/C1-type" evidence="7">
    <location>
        <begin position="2"/>
        <end position="34"/>
    </location>
</feature>
<reference evidence="9" key="1">
    <citation type="submission" date="2015-12" db="EMBL/GenBank/DDBJ databases">
        <title>Complete genome sequences of two moderately thermophilic Paenibacillus species.</title>
        <authorList>
            <person name="Butler R.III."/>
            <person name="Wang J."/>
            <person name="Stark B.C."/>
            <person name="Pombert J.-F."/>
        </authorList>
    </citation>
    <scope>NUCLEOTIDE SEQUENCE [LARGE SCALE GENOMIC DNA]</scope>
    <source>
        <strain evidence="9">32O-Y</strain>
    </source>
</reference>
<evidence type="ECO:0000256" key="1">
    <source>
        <dbReference type="ARBA" id="ARBA00019435"/>
    </source>
</evidence>
<keyword evidence="9" id="KW-1185">Reference proteome</keyword>
<reference evidence="8 9" key="2">
    <citation type="journal article" date="2016" name="Genome Announc.">
        <title>Complete Genome Sequences of Two Interactive Moderate Thermophiles, Paenibacillus napthalenovorans 32O-Y and Paenibacillus sp. 32O-W.</title>
        <authorList>
            <person name="Butler R.R.III."/>
            <person name="Wang J."/>
            <person name="Stark B.C."/>
            <person name="Pombert J.F."/>
        </authorList>
    </citation>
    <scope>NUCLEOTIDE SEQUENCE [LARGE SCALE GENOMIC DNA]</scope>
    <source>
        <strain evidence="8 9">32O-Y</strain>
    </source>
</reference>
<dbReference type="PROSITE" id="PS50943">
    <property type="entry name" value="HTH_CROC1"/>
    <property type="match status" value="1"/>
</dbReference>
<name>A0A0U2VBE5_9BACL</name>
<evidence type="ECO:0000256" key="3">
    <source>
        <dbReference type="ARBA" id="ARBA00023015"/>
    </source>
</evidence>
<feature type="domain" description="HTH lacI-type" evidence="6">
    <location>
        <begin position="4"/>
        <end position="58"/>
    </location>
</feature>